<feature type="compositionally biased region" description="Polar residues" evidence="1">
    <location>
        <begin position="1"/>
        <end position="10"/>
    </location>
</feature>
<keyword evidence="3" id="KW-1185">Reference proteome</keyword>
<dbReference type="EMBL" id="CP041764">
    <property type="protein sequence ID" value="QHA89286.1"/>
    <property type="molecule type" value="Genomic_DNA"/>
</dbReference>
<proteinExistence type="predicted"/>
<protein>
    <recommendedName>
        <fullName evidence="4">Integrase</fullName>
    </recommendedName>
</protein>
<evidence type="ECO:0008006" key="4">
    <source>
        <dbReference type="Google" id="ProtNLM"/>
    </source>
</evidence>
<dbReference type="Proteomes" id="UP000430368">
    <property type="component" value="Chromosome"/>
</dbReference>
<feature type="region of interest" description="Disordered" evidence="1">
    <location>
        <begin position="1"/>
        <end position="32"/>
    </location>
</feature>
<sequence>MRKTPAQSMWNDGVPPRIISNRLGHNTDVTLR</sequence>
<feature type="compositionally biased region" description="Polar residues" evidence="1">
    <location>
        <begin position="23"/>
        <end position="32"/>
    </location>
</feature>
<evidence type="ECO:0000313" key="2">
    <source>
        <dbReference type="EMBL" id="QHA89286.1"/>
    </source>
</evidence>
<evidence type="ECO:0000256" key="1">
    <source>
        <dbReference type="SAM" id="MobiDB-lite"/>
    </source>
</evidence>
<accession>A0ABX6GSM7</accession>
<reference evidence="2 3" key="1">
    <citation type="submission" date="2019-07" db="EMBL/GenBank/DDBJ databases">
        <title>Serratia dokdonensis sp. nov., an elicitor of systemic resistance in Nicotiana Tabacum.</title>
        <authorList>
            <person name="Son J.-S."/>
            <person name="Hwang Y.-J."/>
            <person name="Lee S.-Y."/>
            <person name="Ghim S.-Y."/>
        </authorList>
    </citation>
    <scope>NUCLEOTIDE SEQUENCE [LARGE SCALE GENOMIC DNA]</scope>
    <source>
        <strain evidence="2 3">KUDC3025</strain>
    </source>
</reference>
<evidence type="ECO:0000313" key="3">
    <source>
        <dbReference type="Proteomes" id="UP000430368"/>
    </source>
</evidence>
<name>A0ABX6GSM7_9GAMM</name>
<organism evidence="2 3">
    <name type="scientific">Serratia rhizosphaerae</name>
    <dbReference type="NCBI Taxonomy" id="2597702"/>
    <lineage>
        <taxon>Bacteria</taxon>
        <taxon>Pseudomonadati</taxon>
        <taxon>Pseudomonadota</taxon>
        <taxon>Gammaproteobacteria</taxon>
        <taxon>Enterobacterales</taxon>
        <taxon>Yersiniaceae</taxon>
        <taxon>Serratia</taxon>
    </lineage>
</organism>
<gene>
    <name evidence="2" type="ORF">FO014_21135</name>
</gene>